<dbReference type="PRINTS" id="PR00700">
    <property type="entry name" value="PRTYPHPHTASE"/>
</dbReference>
<feature type="signal peptide" evidence="6">
    <location>
        <begin position="1"/>
        <end position="16"/>
    </location>
</feature>
<dbReference type="InterPro" id="IPR050348">
    <property type="entry name" value="Protein-Tyr_Phosphatase"/>
</dbReference>
<dbReference type="InterPro" id="IPR000387">
    <property type="entry name" value="Tyr_Pase_dom"/>
</dbReference>
<dbReference type="Pfam" id="PF00754">
    <property type="entry name" value="F5_F8_type_C"/>
    <property type="match status" value="2"/>
</dbReference>
<dbReference type="PROSITE" id="PS00383">
    <property type="entry name" value="TYR_PHOSPHATASE_1"/>
    <property type="match status" value="1"/>
</dbReference>
<feature type="domain" description="Tyrosine-protein phosphatase" evidence="8">
    <location>
        <begin position="1209"/>
        <end position="1457"/>
    </location>
</feature>
<dbReference type="Proteomes" id="UP001652625">
    <property type="component" value="Chromosome 12"/>
</dbReference>
<keyword evidence="10" id="KW-1185">Reference proteome</keyword>
<evidence type="ECO:0000256" key="2">
    <source>
        <dbReference type="ARBA" id="ARBA00013064"/>
    </source>
</evidence>
<feature type="domain" description="Tyrosine specific protein phosphatases" evidence="9">
    <location>
        <begin position="1373"/>
        <end position="1448"/>
    </location>
</feature>
<feature type="domain" description="Tyrosine specific protein phosphatases" evidence="9">
    <location>
        <begin position="1096"/>
        <end position="1168"/>
    </location>
</feature>
<accession>A0ABM4D7N7</accession>
<dbReference type="InterPro" id="IPR029021">
    <property type="entry name" value="Prot-tyrosine_phosphatase-like"/>
</dbReference>
<dbReference type="PROSITE" id="PS50022">
    <property type="entry name" value="FA58C_3"/>
    <property type="match status" value="3"/>
</dbReference>
<dbReference type="EC" id="3.1.3.48" evidence="2"/>
<evidence type="ECO:0000256" key="5">
    <source>
        <dbReference type="SAM" id="Phobius"/>
    </source>
</evidence>
<dbReference type="PANTHER" id="PTHR19134:SF562">
    <property type="entry name" value="PROTEIN-TYROSINE-PHOSPHATASE"/>
    <property type="match status" value="1"/>
</dbReference>
<feature type="domain" description="F5/8 type C" evidence="7">
    <location>
        <begin position="340"/>
        <end position="441"/>
    </location>
</feature>
<comment type="similarity">
    <text evidence="1">Belongs to the protein-tyrosine phosphatase family.</text>
</comment>
<dbReference type="SMART" id="SM00231">
    <property type="entry name" value="FA58C"/>
    <property type="match status" value="1"/>
</dbReference>
<dbReference type="Gene3D" id="3.90.190.10">
    <property type="entry name" value="Protein tyrosine phosphatase superfamily"/>
    <property type="match status" value="2"/>
</dbReference>
<evidence type="ECO:0000313" key="10">
    <source>
        <dbReference type="Proteomes" id="UP001652625"/>
    </source>
</evidence>
<dbReference type="InterPro" id="IPR016130">
    <property type="entry name" value="Tyr_Pase_AS"/>
</dbReference>
<evidence type="ECO:0000259" key="7">
    <source>
        <dbReference type="PROSITE" id="PS50022"/>
    </source>
</evidence>
<feature type="domain" description="F5/8 type C" evidence="7">
    <location>
        <begin position="167"/>
        <end position="307"/>
    </location>
</feature>
<evidence type="ECO:0000256" key="4">
    <source>
        <dbReference type="ARBA" id="ARBA00022912"/>
    </source>
</evidence>
<keyword evidence="6" id="KW-0732">Signal</keyword>
<dbReference type="SUPFAM" id="SSF52799">
    <property type="entry name" value="(Phosphotyrosine protein) phosphatases II"/>
    <property type="match status" value="2"/>
</dbReference>
<dbReference type="SMART" id="SM00194">
    <property type="entry name" value="PTPc"/>
    <property type="match status" value="2"/>
</dbReference>
<evidence type="ECO:0000256" key="6">
    <source>
        <dbReference type="SAM" id="SignalP"/>
    </source>
</evidence>
<dbReference type="InterPro" id="IPR008979">
    <property type="entry name" value="Galactose-bd-like_sf"/>
</dbReference>
<keyword evidence="3" id="KW-0378">Hydrolase</keyword>
<dbReference type="InterPro" id="IPR000421">
    <property type="entry name" value="FA58C"/>
</dbReference>
<dbReference type="InterPro" id="IPR000242">
    <property type="entry name" value="PTP_cat"/>
</dbReference>
<evidence type="ECO:0000259" key="8">
    <source>
        <dbReference type="PROSITE" id="PS50055"/>
    </source>
</evidence>
<evidence type="ECO:0000256" key="3">
    <source>
        <dbReference type="ARBA" id="ARBA00022801"/>
    </source>
</evidence>
<keyword evidence="5" id="KW-1133">Transmembrane helix</keyword>
<dbReference type="InterPro" id="IPR003595">
    <property type="entry name" value="Tyr_Pase_cat"/>
</dbReference>
<dbReference type="PANTHER" id="PTHR19134">
    <property type="entry name" value="RECEPTOR-TYPE TYROSINE-PROTEIN PHOSPHATASE"/>
    <property type="match status" value="1"/>
</dbReference>
<feature type="domain" description="Tyrosine-protein phosphatase" evidence="8">
    <location>
        <begin position="950"/>
        <end position="1177"/>
    </location>
</feature>
<keyword evidence="4" id="KW-0904">Protein phosphatase</keyword>
<name>A0ABM4D7N7_HYDVU</name>
<dbReference type="Pfam" id="PF00102">
    <property type="entry name" value="Y_phosphatase"/>
    <property type="match status" value="2"/>
</dbReference>
<keyword evidence="5" id="KW-0472">Membrane</keyword>
<dbReference type="RefSeq" id="XP_065670330.1">
    <property type="nucleotide sequence ID" value="XM_065814258.1"/>
</dbReference>
<feature type="transmembrane region" description="Helical" evidence="5">
    <location>
        <begin position="834"/>
        <end position="857"/>
    </location>
</feature>
<evidence type="ECO:0000313" key="11">
    <source>
        <dbReference type="RefSeq" id="XP_065670330.1"/>
    </source>
</evidence>
<sequence length="1468" mass="169074">MFTKCFVCIFLNIVMAKESKNCTNRTPLGMRNGYIKANQITASSMFSNQYNPNLGRLNNSQCWCAKSSKISEWYQVQFEKVTTVNGIALQGCVNTWNNYIKKFSLNYSLTKNDNFVDGQVFDGVSNKNEMVYRWFLNPINALRIIIFPQDLVYNSVCLRIELFGCLSNPLEEIGMESQIILDSQISISADSSVVKSQARMYYGSGNFWSYLNKDLYIQIDMKHVMSISGIAIKGSDKYSSNVVKSYLVFLGTKYSLDFVGEYPGNFELGYSPVLSTLNTTKVGSQIKIVRKTSSNDYSHMAVEIYGKRLICGDVIPIFAEMSSTVNFTIMDAYIDSPYTWCALSNDSKPYTMIELNQVSAISGINVQGDSNSDSWVTTYQISYGVDKYKMNDDENLYNGAKGRIFPYTINWFPRLYFAKYLKVMPASWNNNCCMRIHVRGCTKSLNAPTELNINEENKKLMLNWKKPDSKVLILKYNVSLQSFKPYNSSFSFLISVETVNTNITIKVGFHAAIFNISVDAVYDKDYFVRSSIQYYSKPISPPAPIYKVLKYFVNYTEVLECQFYSLSDINGPVSFFEIIIAYENISSLNMETLTLKDQSTAESLNLPYFLAATFPSNNSISRSLKFYEGFETVNDLNAKVPTTRKVFLYIRAIIKDNFFSNLTYYGDAIMLTIDRKTLPLNTMQWDRIHGHIIELTKGPSNTMIYEVVAMKINMNTIVKNATSTYNYFKDYATADYNEPYIAASFNASMYGKYRKFVLGNKEVFSNNGSKMFHNNQIYIDHYFNGELIAGQIYTFFQRNILDDGRILTSSWFPEFNASTINSSPLVGKKKASNYSYLFALAAIPIFVVLLIAFLINFRRRKNVNDDKLVFFQEIDDISIQKPFQDFTLKQTECYGNLNTIQKWPPVTVKEFINFYLDVKKKDSIELITQFESVPENKIYTYNEATKFPQKNRYANVLPYDHSLVKLVPDFTNYKNAYINANYIHSYSQKVTYIATQAPINETIVDFWRMIFHEKPKAIVMLTNLIEKDKIKSAQYWPERNEEYGGINVCVTKTENFADYIIRYISLNFKEINHHFIHMQFTSWPDYGCPEYPTMLLNFCHRFRCLVPYSDRSLTVVHCSAGVGRTGTFIIVNEMLRLIDTEQKVDIFNYFEAICQDRMQMIQSKEQYIFVYDAIYEAVTCGRTGISISSFPTTLNKLLKKDSSTGKTLIEEELKILKSISPVQENCCFKTAKLNKNLQKNRYPHILPRENALVSSEPYLNAVFVDGYKRKKAFIATQCPLQTTITEFWDVLKKLNVSTIVYLTSHNEQKEKSYYKFYPSDCDLKLNGITVRLTAEEKLESIIKRNLSVSTETETIMCMLEFSFWSENCLPSFDLILQLIGEVTKSQLCLGNDTIAVVCNNGVNRSGTFISCINAIEQSQIEELVDVFQVVRRAQLSQPQFVQTLLQYEFVYKLVKHYLETFSSYSNFK</sequence>
<gene>
    <name evidence="11" type="primary">LOC136088967</name>
</gene>
<dbReference type="GeneID" id="136088967"/>
<feature type="domain" description="F5/8 type C" evidence="7">
    <location>
        <begin position="22"/>
        <end position="165"/>
    </location>
</feature>
<evidence type="ECO:0000256" key="1">
    <source>
        <dbReference type="ARBA" id="ARBA00009580"/>
    </source>
</evidence>
<dbReference type="CDD" id="cd00057">
    <property type="entry name" value="FA58C"/>
    <property type="match status" value="1"/>
</dbReference>
<organism evidence="10 11">
    <name type="scientific">Hydra vulgaris</name>
    <name type="common">Hydra</name>
    <name type="synonym">Hydra attenuata</name>
    <dbReference type="NCBI Taxonomy" id="6087"/>
    <lineage>
        <taxon>Eukaryota</taxon>
        <taxon>Metazoa</taxon>
        <taxon>Cnidaria</taxon>
        <taxon>Hydrozoa</taxon>
        <taxon>Hydroidolina</taxon>
        <taxon>Anthoathecata</taxon>
        <taxon>Aplanulata</taxon>
        <taxon>Hydridae</taxon>
        <taxon>Hydra</taxon>
    </lineage>
</organism>
<dbReference type="PROSITE" id="PS50055">
    <property type="entry name" value="TYR_PHOSPHATASE_PTP"/>
    <property type="match status" value="2"/>
</dbReference>
<reference evidence="11" key="1">
    <citation type="submission" date="2025-08" db="UniProtKB">
        <authorList>
            <consortium name="RefSeq"/>
        </authorList>
    </citation>
    <scope>IDENTIFICATION</scope>
</reference>
<protein>
    <recommendedName>
        <fullName evidence="2">protein-tyrosine-phosphatase</fullName>
        <ecNumber evidence="2">3.1.3.48</ecNumber>
    </recommendedName>
</protein>
<evidence type="ECO:0000259" key="9">
    <source>
        <dbReference type="PROSITE" id="PS50056"/>
    </source>
</evidence>
<dbReference type="PROSITE" id="PS01286">
    <property type="entry name" value="FA58C_2"/>
    <property type="match status" value="1"/>
</dbReference>
<dbReference type="PROSITE" id="PS50056">
    <property type="entry name" value="TYR_PHOSPHATASE_2"/>
    <property type="match status" value="2"/>
</dbReference>
<proteinExistence type="inferred from homology"/>
<dbReference type="SUPFAM" id="SSF49785">
    <property type="entry name" value="Galactose-binding domain-like"/>
    <property type="match status" value="3"/>
</dbReference>
<feature type="chain" id="PRO_5046607663" description="protein-tyrosine-phosphatase" evidence="6">
    <location>
        <begin position="17"/>
        <end position="1468"/>
    </location>
</feature>
<keyword evidence="5" id="KW-0812">Transmembrane</keyword>
<dbReference type="Gene3D" id="2.60.120.260">
    <property type="entry name" value="Galactose-binding domain-like"/>
    <property type="match status" value="3"/>
</dbReference>
<dbReference type="SMART" id="SM00404">
    <property type="entry name" value="PTPc_motif"/>
    <property type="match status" value="2"/>
</dbReference>